<protein>
    <submittedName>
        <fullName evidence="1">Uncharacterized protein</fullName>
    </submittedName>
</protein>
<accession>A0A1L9P3Y9</accession>
<dbReference type="AlphaFoldDB" id="A0A1L9P3Y9"/>
<keyword evidence="2" id="KW-1185">Reference proteome</keyword>
<name>A0A1L9P3Y9_ASPVE</name>
<proteinExistence type="predicted"/>
<organism evidence="1 2">
    <name type="scientific">Aspergillus versicolor CBS 583.65</name>
    <dbReference type="NCBI Taxonomy" id="1036611"/>
    <lineage>
        <taxon>Eukaryota</taxon>
        <taxon>Fungi</taxon>
        <taxon>Dikarya</taxon>
        <taxon>Ascomycota</taxon>
        <taxon>Pezizomycotina</taxon>
        <taxon>Eurotiomycetes</taxon>
        <taxon>Eurotiomycetidae</taxon>
        <taxon>Eurotiales</taxon>
        <taxon>Aspergillaceae</taxon>
        <taxon>Aspergillus</taxon>
        <taxon>Aspergillus subgen. Nidulantes</taxon>
    </lineage>
</organism>
<reference evidence="2" key="1">
    <citation type="journal article" date="2017" name="Genome Biol.">
        <title>Comparative genomics reveals high biological diversity and specific adaptations in the industrially and medically important fungal genus Aspergillus.</title>
        <authorList>
            <person name="de Vries R.P."/>
            <person name="Riley R."/>
            <person name="Wiebenga A."/>
            <person name="Aguilar-Osorio G."/>
            <person name="Amillis S."/>
            <person name="Uchima C.A."/>
            <person name="Anderluh G."/>
            <person name="Asadollahi M."/>
            <person name="Askin M."/>
            <person name="Barry K."/>
            <person name="Battaglia E."/>
            <person name="Bayram O."/>
            <person name="Benocci T."/>
            <person name="Braus-Stromeyer S.A."/>
            <person name="Caldana C."/>
            <person name="Canovas D."/>
            <person name="Cerqueira G.C."/>
            <person name="Chen F."/>
            <person name="Chen W."/>
            <person name="Choi C."/>
            <person name="Clum A."/>
            <person name="Dos Santos R.A."/>
            <person name="Damasio A.R."/>
            <person name="Diallinas G."/>
            <person name="Emri T."/>
            <person name="Fekete E."/>
            <person name="Flipphi M."/>
            <person name="Freyberg S."/>
            <person name="Gallo A."/>
            <person name="Gournas C."/>
            <person name="Habgood R."/>
            <person name="Hainaut M."/>
            <person name="Harispe M.L."/>
            <person name="Henrissat B."/>
            <person name="Hilden K.S."/>
            <person name="Hope R."/>
            <person name="Hossain A."/>
            <person name="Karabika E."/>
            <person name="Karaffa L."/>
            <person name="Karanyi Z."/>
            <person name="Krasevec N."/>
            <person name="Kuo A."/>
            <person name="Kusch H."/>
            <person name="LaButti K."/>
            <person name="Lagendijk E.L."/>
            <person name="Lapidus A."/>
            <person name="Levasseur A."/>
            <person name="Lindquist E."/>
            <person name="Lipzen A."/>
            <person name="Logrieco A.F."/>
            <person name="MacCabe A."/>
            <person name="Maekelae M.R."/>
            <person name="Malavazi I."/>
            <person name="Melin P."/>
            <person name="Meyer V."/>
            <person name="Mielnichuk N."/>
            <person name="Miskei M."/>
            <person name="Molnar A.P."/>
            <person name="Mule G."/>
            <person name="Ngan C.Y."/>
            <person name="Orejas M."/>
            <person name="Orosz E."/>
            <person name="Ouedraogo J.P."/>
            <person name="Overkamp K.M."/>
            <person name="Park H.-S."/>
            <person name="Perrone G."/>
            <person name="Piumi F."/>
            <person name="Punt P.J."/>
            <person name="Ram A.F."/>
            <person name="Ramon A."/>
            <person name="Rauscher S."/>
            <person name="Record E."/>
            <person name="Riano-Pachon D.M."/>
            <person name="Robert V."/>
            <person name="Roehrig J."/>
            <person name="Ruller R."/>
            <person name="Salamov A."/>
            <person name="Salih N.S."/>
            <person name="Samson R.A."/>
            <person name="Sandor E."/>
            <person name="Sanguinetti M."/>
            <person name="Schuetze T."/>
            <person name="Sepcic K."/>
            <person name="Shelest E."/>
            <person name="Sherlock G."/>
            <person name="Sophianopoulou V."/>
            <person name="Squina F.M."/>
            <person name="Sun H."/>
            <person name="Susca A."/>
            <person name="Todd R.B."/>
            <person name="Tsang A."/>
            <person name="Unkles S.E."/>
            <person name="van de Wiele N."/>
            <person name="van Rossen-Uffink D."/>
            <person name="Oliveira J.V."/>
            <person name="Vesth T.C."/>
            <person name="Visser J."/>
            <person name="Yu J.-H."/>
            <person name="Zhou M."/>
            <person name="Andersen M.R."/>
            <person name="Archer D.B."/>
            <person name="Baker S.E."/>
            <person name="Benoit I."/>
            <person name="Brakhage A.A."/>
            <person name="Braus G.H."/>
            <person name="Fischer R."/>
            <person name="Frisvad J.C."/>
            <person name="Goldman G.H."/>
            <person name="Houbraken J."/>
            <person name="Oakley B."/>
            <person name="Pocsi I."/>
            <person name="Scazzocchio C."/>
            <person name="Seiboth B."/>
            <person name="vanKuyk P.A."/>
            <person name="Wortman J."/>
            <person name="Dyer P.S."/>
            <person name="Grigoriev I.V."/>
        </authorList>
    </citation>
    <scope>NUCLEOTIDE SEQUENCE [LARGE SCALE GENOMIC DNA]</scope>
    <source>
        <strain evidence="2">CBS 583.65</strain>
    </source>
</reference>
<dbReference type="OrthoDB" id="2103397at2759"/>
<dbReference type="RefSeq" id="XP_040661981.1">
    <property type="nucleotide sequence ID" value="XM_040811025.1"/>
</dbReference>
<dbReference type="Proteomes" id="UP000184073">
    <property type="component" value="Unassembled WGS sequence"/>
</dbReference>
<dbReference type="VEuPathDB" id="FungiDB:ASPVEDRAFT_35585"/>
<sequence length="128" mass="15136">MAIVRQQRKKRGESNCVVYRLHTDTEFFDFFKIDSASKIQTHLLYQSLSTLYNKETSRFWFYPFGQGKDPEAALVTQPEESREGYKRLFWNAATQSWRVYINYTEDVVTLFENILDDGVKDCYGISFT</sequence>
<gene>
    <name evidence="1" type="ORF">ASPVEDRAFT_35585</name>
</gene>
<dbReference type="EMBL" id="KV878125">
    <property type="protein sequence ID" value="OJI96218.1"/>
    <property type="molecule type" value="Genomic_DNA"/>
</dbReference>
<dbReference type="GeneID" id="63726536"/>
<evidence type="ECO:0000313" key="1">
    <source>
        <dbReference type="EMBL" id="OJI96218.1"/>
    </source>
</evidence>
<evidence type="ECO:0000313" key="2">
    <source>
        <dbReference type="Proteomes" id="UP000184073"/>
    </source>
</evidence>